<comment type="caution">
    <text evidence="5">The sequence shown here is derived from an EMBL/GenBank/DDBJ whole genome shotgun (WGS) entry which is preliminary data.</text>
</comment>
<dbReference type="PROSITE" id="PS51257">
    <property type="entry name" value="PROKAR_LIPOPROTEIN"/>
    <property type="match status" value="1"/>
</dbReference>
<organism evidence="5 6">
    <name type="scientific">Brachybacterium aquaticum</name>
    <dbReference type="NCBI Taxonomy" id="1432564"/>
    <lineage>
        <taxon>Bacteria</taxon>
        <taxon>Bacillati</taxon>
        <taxon>Actinomycetota</taxon>
        <taxon>Actinomycetes</taxon>
        <taxon>Micrococcales</taxon>
        <taxon>Dermabacteraceae</taxon>
        <taxon>Brachybacterium</taxon>
    </lineage>
</organism>
<dbReference type="Proteomes" id="UP000588158">
    <property type="component" value="Unassembled WGS sequence"/>
</dbReference>
<proteinExistence type="inferred from homology"/>
<comment type="subcellular location">
    <subcellularLocation>
        <location evidence="1">Cell envelope</location>
    </subcellularLocation>
</comment>
<keyword evidence="3" id="KW-0813">Transport</keyword>
<dbReference type="PANTHER" id="PTHR43649">
    <property type="entry name" value="ARABINOSE-BINDING PROTEIN-RELATED"/>
    <property type="match status" value="1"/>
</dbReference>
<evidence type="ECO:0000256" key="2">
    <source>
        <dbReference type="ARBA" id="ARBA00008520"/>
    </source>
</evidence>
<dbReference type="GO" id="GO:0030313">
    <property type="term" value="C:cell envelope"/>
    <property type="evidence" value="ECO:0007669"/>
    <property type="project" value="UniProtKB-SubCell"/>
</dbReference>
<name>A0A841A9H7_9MICO</name>
<reference evidence="5 6" key="1">
    <citation type="submission" date="2020-08" db="EMBL/GenBank/DDBJ databases">
        <title>Sequencing the genomes of 1000 actinobacteria strains.</title>
        <authorList>
            <person name="Klenk H.-P."/>
        </authorList>
    </citation>
    <scope>NUCLEOTIDE SEQUENCE [LARGE SCALE GENOMIC DNA]</scope>
    <source>
        <strain evidence="5 6">DSM 28796</strain>
    </source>
</reference>
<keyword evidence="4" id="KW-0732">Signal</keyword>
<dbReference type="RefSeq" id="WP_312857617.1">
    <property type="nucleotide sequence ID" value="NZ_JACHLZ010000001.1"/>
</dbReference>
<dbReference type="PANTHER" id="PTHR43649:SF31">
    <property type="entry name" value="SN-GLYCEROL-3-PHOSPHATE-BINDING PERIPLASMIC PROTEIN UGPB"/>
    <property type="match status" value="1"/>
</dbReference>
<dbReference type="PROSITE" id="PS51318">
    <property type="entry name" value="TAT"/>
    <property type="match status" value="1"/>
</dbReference>
<evidence type="ECO:0000313" key="5">
    <source>
        <dbReference type="EMBL" id="MBB5831879.1"/>
    </source>
</evidence>
<keyword evidence="6" id="KW-1185">Reference proteome</keyword>
<evidence type="ECO:0000256" key="3">
    <source>
        <dbReference type="ARBA" id="ARBA00022448"/>
    </source>
</evidence>
<dbReference type="InterPro" id="IPR006311">
    <property type="entry name" value="TAT_signal"/>
</dbReference>
<dbReference type="InterPro" id="IPR050490">
    <property type="entry name" value="Bact_solute-bd_prot1"/>
</dbReference>
<sequence length="437" mass="45638">MPTRRQLLLTAAATGLAGTLAGCSRTAEPELDEGDALRMRVWSEAASAAYEDSLAAFTEQTGIEVELEVLAWDDYWSQLPLDVAGGKLPDVLWMNTANLAQAIASGDLLEIGAATDADPSTWEALATDLYRTDDGLWGVPQYWEQSLLVANTALVTAAGGDASALEFSPGADTDSLRDLARALTADGEGRHPGEESFDAATRATFGFSAHLDRSGVLGPFLAANGAQWQDEDGTMDFATAEGTAAVQYLVDLTTAQLAPAGAETTADASLCRDLFIGGQLGLLQTGSYDLHALSEGIAGSFAWTLHPVVAGPQGERPLVHAVAAVGVDPDDDERAAAIAALLEWLGSADGQRPLAENRLGIPAHRDLRGAWEESWAADGVDVSVLEVPSDVAVPEHGERSAIGTGEALSVLAEAFRGDTDVAEAMPRAQEAAREAMG</sequence>
<accession>A0A841A9H7</accession>
<evidence type="ECO:0000256" key="1">
    <source>
        <dbReference type="ARBA" id="ARBA00004196"/>
    </source>
</evidence>
<comment type="similarity">
    <text evidence="2">Belongs to the bacterial solute-binding protein 1 family.</text>
</comment>
<keyword evidence="5" id="KW-0762">Sugar transport</keyword>
<dbReference type="SUPFAM" id="SSF53850">
    <property type="entry name" value="Periplasmic binding protein-like II"/>
    <property type="match status" value="1"/>
</dbReference>
<gene>
    <name evidence="5" type="ORF">HNR70_001692</name>
</gene>
<evidence type="ECO:0000313" key="6">
    <source>
        <dbReference type="Proteomes" id="UP000588158"/>
    </source>
</evidence>
<evidence type="ECO:0000256" key="4">
    <source>
        <dbReference type="ARBA" id="ARBA00022729"/>
    </source>
</evidence>
<dbReference type="Gene3D" id="3.40.190.10">
    <property type="entry name" value="Periplasmic binding protein-like II"/>
    <property type="match status" value="1"/>
</dbReference>
<dbReference type="InterPro" id="IPR006059">
    <property type="entry name" value="SBP"/>
</dbReference>
<dbReference type="EMBL" id="JACHLZ010000001">
    <property type="protein sequence ID" value="MBB5831879.1"/>
    <property type="molecule type" value="Genomic_DNA"/>
</dbReference>
<dbReference type="Pfam" id="PF01547">
    <property type="entry name" value="SBP_bac_1"/>
    <property type="match status" value="1"/>
</dbReference>
<protein>
    <submittedName>
        <fullName evidence="5">Multiple sugar transport system substrate-binding protein</fullName>
    </submittedName>
</protein>
<dbReference type="AlphaFoldDB" id="A0A841A9H7"/>